<dbReference type="GO" id="GO:0016887">
    <property type="term" value="F:ATP hydrolysis activity"/>
    <property type="evidence" value="ECO:0007669"/>
    <property type="project" value="InterPro"/>
</dbReference>
<evidence type="ECO:0000256" key="5">
    <source>
        <dbReference type="ARBA" id="ARBA00023136"/>
    </source>
</evidence>
<gene>
    <name evidence="8" type="ORF">CBF36_03300</name>
</gene>
<sequence length="778" mass="86358">MSEKKSYPGLTDEEVLNRMARGEVNQAIPKTTRSFKQILFENSFTLFNFINLVIAGFIIYTGSYKNLLFLGVIVSNTLVGVYQEIKAKNNIDRLSLLSESKVTVTRNYQTFEIPQNEVVKDDLITIKRGQQVVVDGTILDTEGMECDESQLTGESDPVIKTVGSSVYSGSYIVSGSGLMQATHVGKDSYSYKLSMEAKQTKGIYSELIMLMNRLIRLLTMVIIPIGAILMITSLTSGTQLNEAILGSTAAIMGMIPEGLILLTTVALAVGVIKLSRRQVLVQTMGAIETLARVDVLCLDKTGTLTSGQLKVVEFDTVDTTDLTDETFSILVGSIVKGLNEDNATGLALMYYFDQSDVTQFKPVKQIPFSSARKWSAITFKDNDTYFMGAPEYLFDGFSEEQTKKMGLAFEKGLRIIAVAKSCDVEIAQTLPRQLELLGFIYLEDEIRPEAPQTLEYFKQEKVDICIISGDHPETVTQIAKRSGVSHDEESIDMSKLSDDDIPEIVKKHRIFGRVSPEQKKKLVMALQEQEHVVGMTGDGVNDILALKQADCSIVMANGSDAAKGIADFVLLDSNFDSMIDVVLEGRQVINNIQRVSSLYLTKTVYSLFLAAIYIFISSPYPFQPIQLSPINALTVGIPSFFLALRPNTQPIKGTFLKNVFEPPLASGLTVVIMTLFIEVFGNLLGWSYEQKSTVTVLLTGFIGFIVLREIAKPLTKKIIGLLSILFLLFLCIFTFFDKIFSLVSIYTIQLAMVYIPLMLLSIPTFYIIRKIVHKLLKE</sequence>
<accession>A0A429ZNJ5</accession>
<dbReference type="InterPro" id="IPR018303">
    <property type="entry name" value="ATPase_P-typ_P_site"/>
</dbReference>
<reference evidence="8 9" key="1">
    <citation type="submission" date="2017-05" db="EMBL/GenBank/DDBJ databases">
        <title>Vagococcus spp. assemblies.</title>
        <authorList>
            <person name="Gulvik C.A."/>
        </authorList>
    </citation>
    <scope>NUCLEOTIDE SEQUENCE [LARGE SCALE GENOMIC DNA]</scope>
    <source>
        <strain evidence="8 9">SS1994</strain>
    </source>
</reference>
<comment type="caution">
    <text evidence="8">The sequence shown here is derived from an EMBL/GenBank/DDBJ whole genome shotgun (WGS) entry which is preliminary data.</text>
</comment>
<proteinExistence type="predicted"/>
<dbReference type="InterPro" id="IPR044492">
    <property type="entry name" value="P_typ_ATPase_HD_dom"/>
</dbReference>
<feature type="transmembrane region" description="Helical" evidence="6">
    <location>
        <begin position="718"/>
        <end position="736"/>
    </location>
</feature>
<feature type="transmembrane region" description="Helical" evidence="6">
    <location>
        <begin position="38"/>
        <end position="61"/>
    </location>
</feature>
<comment type="subcellular location">
    <subcellularLocation>
        <location evidence="1">Membrane</location>
        <topology evidence="1">Multi-pass membrane protein</topology>
    </subcellularLocation>
</comment>
<dbReference type="Gene3D" id="3.40.50.1000">
    <property type="entry name" value="HAD superfamily/HAD-like"/>
    <property type="match status" value="1"/>
</dbReference>
<evidence type="ECO:0000313" key="8">
    <source>
        <dbReference type="EMBL" id="RST95273.1"/>
    </source>
</evidence>
<dbReference type="InterPro" id="IPR008250">
    <property type="entry name" value="ATPase_P-typ_transduc_dom_A_sf"/>
</dbReference>
<keyword evidence="4 6" id="KW-1133">Transmembrane helix</keyword>
<keyword evidence="9" id="KW-1185">Reference proteome</keyword>
<dbReference type="NCBIfam" id="TIGR01494">
    <property type="entry name" value="ATPase_P-type"/>
    <property type="match status" value="2"/>
</dbReference>
<dbReference type="RefSeq" id="WP_125956609.1">
    <property type="nucleotide sequence ID" value="NZ_JAQEJV010000004.1"/>
</dbReference>
<evidence type="ECO:0000313" key="9">
    <source>
        <dbReference type="Proteomes" id="UP000288490"/>
    </source>
</evidence>
<dbReference type="GO" id="GO:0016020">
    <property type="term" value="C:membrane"/>
    <property type="evidence" value="ECO:0007669"/>
    <property type="project" value="UniProtKB-SubCell"/>
</dbReference>
<dbReference type="InterPro" id="IPR059000">
    <property type="entry name" value="ATPase_P-type_domA"/>
</dbReference>
<keyword evidence="3" id="KW-1278">Translocase</keyword>
<organism evidence="8 9">
    <name type="scientific">Vagococcus bubulae</name>
    <dbReference type="NCBI Taxonomy" id="1977868"/>
    <lineage>
        <taxon>Bacteria</taxon>
        <taxon>Bacillati</taxon>
        <taxon>Bacillota</taxon>
        <taxon>Bacilli</taxon>
        <taxon>Lactobacillales</taxon>
        <taxon>Enterococcaceae</taxon>
        <taxon>Vagococcus</taxon>
    </lineage>
</organism>
<evidence type="ECO:0000256" key="2">
    <source>
        <dbReference type="ARBA" id="ARBA00022692"/>
    </source>
</evidence>
<dbReference type="SUPFAM" id="SSF56784">
    <property type="entry name" value="HAD-like"/>
    <property type="match status" value="1"/>
</dbReference>
<feature type="domain" description="P-type ATPase A" evidence="7">
    <location>
        <begin position="97"/>
        <end position="193"/>
    </location>
</feature>
<dbReference type="OrthoDB" id="9760364at2"/>
<dbReference type="Gene3D" id="1.20.1110.10">
    <property type="entry name" value="Calcium-transporting ATPase, transmembrane domain"/>
    <property type="match status" value="1"/>
</dbReference>
<feature type="transmembrane region" description="Helical" evidence="6">
    <location>
        <begin position="603"/>
        <end position="620"/>
    </location>
</feature>
<evidence type="ECO:0000256" key="1">
    <source>
        <dbReference type="ARBA" id="ARBA00004141"/>
    </source>
</evidence>
<dbReference type="SFLD" id="SFLDF00027">
    <property type="entry name" value="p-type_atpase"/>
    <property type="match status" value="1"/>
</dbReference>
<evidence type="ECO:0000256" key="3">
    <source>
        <dbReference type="ARBA" id="ARBA00022967"/>
    </source>
</evidence>
<dbReference type="PRINTS" id="PR00120">
    <property type="entry name" value="HATPASE"/>
</dbReference>
<keyword evidence="2 6" id="KW-0812">Transmembrane</keyword>
<name>A0A429ZNJ5_9ENTE</name>
<dbReference type="PRINTS" id="PR00119">
    <property type="entry name" value="CATATPASE"/>
</dbReference>
<dbReference type="InterPro" id="IPR023298">
    <property type="entry name" value="ATPase_P-typ_TM_dom_sf"/>
</dbReference>
<dbReference type="SUPFAM" id="SSF81665">
    <property type="entry name" value="Calcium ATPase, transmembrane domain M"/>
    <property type="match status" value="1"/>
</dbReference>
<feature type="transmembrane region" description="Helical" evidence="6">
    <location>
        <begin position="214"/>
        <end position="232"/>
    </location>
</feature>
<dbReference type="PROSITE" id="PS00154">
    <property type="entry name" value="ATPASE_E1_E2"/>
    <property type="match status" value="1"/>
</dbReference>
<dbReference type="Gene3D" id="2.70.150.10">
    <property type="entry name" value="Calcium-transporting ATPase, cytoplasmic transduction domain A"/>
    <property type="match status" value="1"/>
</dbReference>
<protein>
    <submittedName>
        <fullName evidence="8">Magnesium-transporting ATPase</fullName>
    </submittedName>
</protein>
<dbReference type="Pfam" id="PF00122">
    <property type="entry name" value="E1-E2_ATPase"/>
    <property type="match status" value="1"/>
</dbReference>
<feature type="transmembrane region" description="Helical" evidence="6">
    <location>
        <begin position="692"/>
        <end position="711"/>
    </location>
</feature>
<dbReference type="InterPro" id="IPR023299">
    <property type="entry name" value="ATPase_P-typ_cyto_dom_N"/>
</dbReference>
<evidence type="ECO:0000256" key="4">
    <source>
        <dbReference type="ARBA" id="ARBA00022989"/>
    </source>
</evidence>
<dbReference type="GO" id="GO:0005524">
    <property type="term" value="F:ATP binding"/>
    <property type="evidence" value="ECO:0007669"/>
    <property type="project" value="InterPro"/>
</dbReference>
<keyword evidence="5 6" id="KW-0472">Membrane</keyword>
<feature type="transmembrane region" description="Helical" evidence="6">
    <location>
        <begin position="244"/>
        <end position="272"/>
    </location>
</feature>
<dbReference type="AlphaFoldDB" id="A0A429ZNJ5"/>
<dbReference type="SUPFAM" id="SSF81653">
    <property type="entry name" value="Calcium ATPase, transduction domain A"/>
    <property type="match status" value="1"/>
</dbReference>
<dbReference type="SFLD" id="SFLDG00002">
    <property type="entry name" value="C1.7:_P-type_atpase_like"/>
    <property type="match status" value="1"/>
</dbReference>
<dbReference type="InterPro" id="IPR001757">
    <property type="entry name" value="P_typ_ATPase"/>
</dbReference>
<dbReference type="InterPro" id="IPR036412">
    <property type="entry name" value="HAD-like_sf"/>
</dbReference>
<feature type="transmembrane region" description="Helical" evidence="6">
    <location>
        <begin position="626"/>
        <end position="644"/>
    </location>
</feature>
<dbReference type="EMBL" id="NGJT01000004">
    <property type="protein sequence ID" value="RST95273.1"/>
    <property type="molecule type" value="Genomic_DNA"/>
</dbReference>
<feature type="transmembrane region" description="Helical" evidence="6">
    <location>
        <begin position="664"/>
        <end position="686"/>
    </location>
</feature>
<dbReference type="Pfam" id="PF00702">
    <property type="entry name" value="Hydrolase"/>
    <property type="match status" value="1"/>
</dbReference>
<dbReference type="Gene3D" id="3.40.1110.10">
    <property type="entry name" value="Calcium-transporting ATPase, cytoplasmic domain N"/>
    <property type="match status" value="1"/>
</dbReference>
<feature type="transmembrane region" description="Helical" evidence="6">
    <location>
        <begin position="67"/>
        <end position="85"/>
    </location>
</feature>
<dbReference type="PANTHER" id="PTHR42861">
    <property type="entry name" value="CALCIUM-TRANSPORTING ATPASE"/>
    <property type="match status" value="1"/>
</dbReference>
<dbReference type="SFLD" id="SFLDS00003">
    <property type="entry name" value="Haloacid_Dehalogenase"/>
    <property type="match status" value="1"/>
</dbReference>
<evidence type="ECO:0000259" key="7">
    <source>
        <dbReference type="Pfam" id="PF00122"/>
    </source>
</evidence>
<feature type="transmembrane region" description="Helical" evidence="6">
    <location>
        <begin position="748"/>
        <end position="768"/>
    </location>
</feature>
<dbReference type="InterPro" id="IPR023214">
    <property type="entry name" value="HAD_sf"/>
</dbReference>
<dbReference type="Proteomes" id="UP000288490">
    <property type="component" value="Unassembled WGS sequence"/>
</dbReference>
<evidence type="ECO:0000256" key="6">
    <source>
        <dbReference type="SAM" id="Phobius"/>
    </source>
</evidence>